<dbReference type="Gene3D" id="2.120.10.30">
    <property type="entry name" value="TolB, C-terminal domain"/>
    <property type="match status" value="3"/>
</dbReference>
<dbReference type="SUPFAM" id="SSF82171">
    <property type="entry name" value="DPP6 N-terminal domain-like"/>
    <property type="match status" value="1"/>
</dbReference>
<keyword evidence="2" id="KW-0812">Transmembrane</keyword>
<accession>A0A7C8DCX8</accession>
<dbReference type="Pfam" id="PF07676">
    <property type="entry name" value="PD40"/>
    <property type="match status" value="1"/>
</dbReference>
<gene>
    <name evidence="3" type="ORF">EYQ16_02650</name>
</gene>
<dbReference type="Gene3D" id="2.60.40.10">
    <property type="entry name" value="Immunoglobulins"/>
    <property type="match status" value="1"/>
</dbReference>
<proteinExistence type="inferred from homology"/>
<dbReference type="PANTHER" id="PTHR36842">
    <property type="entry name" value="PROTEIN TOLB HOMOLOG"/>
    <property type="match status" value="1"/>
</dbReference>
<keyword evidence="2" id="KW-1133">Transmembrane helix</keyword>
<protein>
    <recommendedName>
        <fullName evidence="5">DUF5050 domain-containing protein</fullName>
    </recommendedName>
</protein>
<reference evidence="4" key="1">
    <citation type="journal article" date="2019" name="bioRxiv">
        <title>Genome diversification in globally distributed novel marine Proteobacteria is linked to environmental adaptation.</title>
        <authorList>
            <person name="Zhou Z."/>
            <person name="Tran P.Q."/>
            <person name="Kieft K."/>
            <person name="Anantharaman K."/>
        </authorList>
    </citation>
    <scope>NUCLEOTIDE SEQUENCE [LARGE SCALE GENOMIC DNA]</scope>
</reference>
<evidence type="ECO:0000313" key="4">
    <source>
        <dbReference type="Proteomes" id="UP000589516"/>
    </source>
</evidence>
<dbReference type="Proteomes" id="UP000589516">
    <property type="component" value="Unassembled WGS sequence"/>
</dbReference>
<comment type="similarity">
    <text evidence="1">Belongs to the TolB family.</text>
</comment>
<comment type="caution">
    <text evidence="3">The sequence shown here is derived from an EMBL/GenBank/DDBJ whole genome shotgun (WGS) entry which is preliminary data.</text>
</comment>
<dbReference type="Pfam" id="PF26549">
    <property type="entry name" value="Tricorn_N"/>
    <property type="match status" value="1"/>
</dbReference>
<sequence>MRRSRPSLALLVATLLLFPATGSLEQQPPVTITSLADGDWVEGVVEVAVTAEGNFTQVELLANGAVVASGSPGELLAWDTAVANATAPADFTLVARGSDDDGSQAESAPVRVTVIYPRQLTFDGAADLQPEWSPAGDRLVFKSNRGLEEHIYHLYTLAVVSGDLQPIVTDRSYHGYPGWSPSGERMVFNSYAPEEGETTSDMDIYAVNLSSGESVQVTFDPAFDDSGRWSPAGDEISFHSSRGGSLDVWKVAVDADGSPTGEPVRLTTGDGSEHCPRWSFDGEWITYEAERGETNDIWVMRSDGSDARQVTNDMHYDRYPGWSPDGEWLIYDSERDGNHDLYLVPLGGGTERRITMDAAIDRHADWSPQGNLLAFHSGRGGSLDIWLVEIPDPAGATGDEGAEPSLAAALALGAAAAAAVVLLRRRGRPRQE</sequence>
<dbReference type="EMBL" id="DUAV01000022">
    <property type="protein sequence ID" value="HIG63403.1"/>
    <property type="molecule type" value="Genomic_DNA"/>
</dbReference>
<dbReference type="InterPro" id="IPR011659">
    <property type="entry name" value="WD40"/>
</dbReference>
<dbReference type="InterPro" id="IPR013783">
    <property type="entry name" value="Ig-like_fold"/>
</dbReference>
<feature type="transmembrane region" description="Helical" evidence="2">
    <location>
        <begin position="406"/>
        <end position="423"/>
    </location>
</feature>
<keyword evidence="2" id="KW-0472">Membrane</keyword>
<name>A0A7C8DCX8_9ARCH</name>
<evidence type="ECO:0000256" key="1">
    <source>
        <dbReference type="ARBA" id="ARBA00009820"/>
    </source>
</evidence>
<organism evidence="3 4">
    <name type="scientific">Marine Group III euryarchaeote</name>
    <dbReference type="NCBI Taxonomy" id="2173149"/>
    <lineage>
        <taxon>Archaea</taxon>
        <taxon>Methanobacteriati</taxon>
        <taxon>Thermoplasmatota</taxon>
        <taxon>Thermoplasmata</taxon>
        <taxon>Candidatus Thermoprofundales</taxon>
    </lineage>
</organism>
<evidence type="ECO:0000313" key="3">
    <source>
        <dbReference type="EMBL" id="HIG63403.1"/>
    </source>
</evidence>
<evidence type="ECO:0000256" key="2">
    <source>
        <dbReference type="SAM" id="Phobius"/>
    </source>
</evidence>
<dbReference type="PANTHER" id="PTHR36842:SF1">
    <property type="entry name" value="PROTEIN TOLB"/>
    <property type="match status" value="1"/>
</dbReference>
<dbReference type="AlphaFoldDB" id="A0A7C8DCX8"/>
<dbReference type="InterPro" id="IPR011042">
    <property type="entry name" value="6-blade_b-propeller_TolB-like"/>
</dbReference>
<evidence type="ECO:0008006" key="5">
    <source>
        <dbReference type="Google" id="ProtNLM"/>
    </source>
</evidence>